<evidence type="ECO:0000256" key="9">
    <source>
        <dbReference type="SAM" id="SignalP"/>
    </source>
</evidence>
<feature type="transmembrane region" description="Helical" evidence="8">
    <location>
        <begin position="508"/>
        <end position="527"/>
    </location>
</feature>
<reference evidence="11" key="1">
    <citation type="journal article" date="2014" name="PLoS Genet.">
        <title>Signature Gene Expression Reveals Novel Clues to the Molecular Mechanisms of Dimorphic Transition in Penicillium marneffei.</title>
        <authorList>
            <person name="Yang E."/>
            <person name="Wang G."/>
            <person name="Cai J."/>
            <person name="Woo P.C."/>
            <person name="Lau S.K."/>
            <person name="Yuen K.-Y."/>
            <person name="Chow W.-N."/>
            <person name="Lin X."/>
        </authorList>
    </citation>
    <scope>NUCLEOTIDE SEQUENCE [LARGE SCALE GENOMIC DNA]</scope>
    <source>
        <strain evidence="11">PM1</strain>
    </source>
</reference>
<keyword evidence="5 8" id="KW-1133">Transmembrane helix</keyword>
<evidence type="ECO:0000259" key="10">
    <source>
        <dbReference type="SMART" id="SM01320"/>
    </source>
</evidence>
<feature type="region of interest" description="Disordered" evidence="7">
    <location>
        <begin position="672"/>
        <end position="739"/>
    </location>
</feature>
<organism evidence="11">
    <name type="scientific">Talaromyces marneffei PM1</name>
    <dbReference type="NCBI Taxonomy" id="1077442"/>
    <lineage>
        <taxon>Eukaryota</taxon>
        <taxon>Fungi</taxon>
        <taxon>Dikarya</taxon>
        <taxon>Ascomycota</taxon>
        <taxon>Pezizomycotina</taxon>
        <taxon>Eurotiomycetes</taxon>
        <taxon>Eurotiomycetidae</taxon>
        <taxon>Eurotiales</taxon>
        <taxon>Trichocomaceae</taxon>
        <taxon>Talaromyces</taxon>
        <taxon>Talaromyces sect. Talaromyces</taxon>
    </lineage>
</organism>
<sequence length="739" mass="80898">MQPGWFTAAVVVLLGPAQVLAGNVLKTNGYSLCSTNATIRVNNFNVEYDQNSNNVVFDVSGTSDKVQNVTVSLVVSAYGKQVYEKDFNPCDAGSAVPELCPVPARAFSASGNMTIPSQYADMIPSIAFNVPDLEGRARLELKAADTGDEVACIESEVTNGKTLQIPAISYVAAGIVAASLALSGLTALGTAGQPGAATPSPSFGEVIGWFQTLATSGALSVQYPSAYRTFTSNFAFAGGLIPWTQMQNSIDNFRNVTGGNVTENNYQFLRNATLTFSDGSTNSSLAKRALSDILARSALFIRDVSTSDNVTTNSSASSGIVAELKGIQAWSEQLYIPSSNIFMTVLLFFAIVIAAIAVGILLVKVVLEAWALYGSFPQSLVDFRKHYWGLLGRTITNLVLIVYGIWVLYCVYQFTRGDSWAAKLLAGVTLAAFTALLAAFSVRIWLLARRYKKSQGDNSVMYEDEEIWRRYSLFYDSYKRSYWWIFIPAILYSFIKGCIIAGGDGHGLFQTGGQLIVEALMLILLLWSRPYVAKSGQWINITIQVVRVLSVACILVFVEELGIAQTTKTITGVVLIAVQSTLTVVLAILIGVNALIACIRKNPHIRLRERKGIQSPSFFKSGIHPANIYFQHIGDAEDKDNLTALDARNSLLFDGRSRADVYEESKYNMTGPYEPYRDMPTKGSTHARDRSTDGLISNESYYRGHQKEQRTHLGALIRDRSPSPEDLREQKPRDFGVTF</sequence>
<feature type="transmembrane region" description="Helical" evidence="8">
    <location>
        <begin position="341"/>
        <end position="367"/>
    </location>
</feature>
<name>A0A093Y7Q2_TALMA</name>
<dbReference type="GO" id="GO:0016020">
    <property type="term" value="C:membrane"/>
    <property type="evidence" value="ECO:0007669"/>
    <property type="project" value="UniProtKB-SubCell"/>
</dbReference>
<feature type="transmembrane region" description="Helical" evidence="8">
    <location>
        <begin position="387"/>
        <end position="409"/>
    </location>
</feature>
<dbReference type="PANTHER" id="PTHR31145">
    <property type="entry name" value="INTEGRAL MEMBRANE PROTEIN (AFU_ORTHOLOGUE AFUA_7G01610)"/>
    <property type="match status" value="1"/>
</dbReference>
<dbReference type="InterPro" id="IPR010308">
    <property type="entry name" value="TRP_C"/>
</dbReference>
<feature type="compositionally biased region" description="Basic and acidic residues" evidence="7">
    <location>
        <begin position="705"/>
        <end position="739"/>
    </location>
</feature>
<dbReference type="Pfam" id="PF14558">
    <property type="entry name" value="TRP_N"/>
    <property type="match status" value="1"/>
</dbReference>
<evidence type="ECO:0000256" key="6">
    <source>
        <dbReference type="ARBA" id="ARBA00023136"/>
    </source>
</evidence>
<feature type="transmembrane region" description="Helical" evidence="8">
    <location>
        <begin position="570"/>
        <end position="599"/>
    </location>
</feature>
<dbReference type="PANTHER" id="PTHR31145:SF5">
    <property type="entry name" value="DUF907 DOMAIN PROTEIN (AFU_ORTHOLOGUE AFUA_2G06100)"/>
    <property type="match status" value="1"/>
</dbReference>
<gene>
    <name evidence="11" type="ORF">GQ26_0012780</name>
</gene>
<comment type="subcellular location">
    <subcellularLocation>
        <location evidence="1">Membrane</location>
        <topology evidence="1">Multi-pass membrane protein</topology>
    </subcellularLocation>
</comment>
<keyword evidence="6 8" id="KW-0472">Membrane</keyword>
<comment type="caution">
    <text evidence="11">The sequence shown here is derived from an EMBL/GenBank/DDBJ whole genome shotgun (WGS) entry which is preliminary data.</text>
</comment>
<evidence type="ECO:0000256" key="3">
    <source>
        <dbReference type="ARBA" id="ARBA00022692"/>
    </source>
</evidence>
<dbReference type="AlphaFoldDB" id="A0A093Y7Q2"/>
<evidence type="ECO:0000256" key="5">
    <source>
        <dbReference type="ARBA" id="ARBA00022989"/>
    </source>
</evidence>
<dbReference type="SMART" id="SM01320">
    <property type="entry name" value="TRP_N"/>
    <property type="match status" value="1"/>
</dbReference>
<proteinExistence type="inferred from homology"/>
<feature type="signal peptide" evidence="9">
    <location>
        <begin position="1"/>
        <end position="21"/>
    </location>
</feature>
<comment type="similarity">
    <text evidence="2">Belongs to the transient receptor potential (TRP) ion channel family.</text>
</comment>
<evidence type="ECO:0000256" key="2">
    <source>
        <dbReference type="ARBA" id="ARBA00010642"/>
    </source>
</evidence>
<evidence type="ECO:0000256" key="4">
    <source>
        <dbReference type="ARBA" id="ARBA00022729"/>
    </source>
</evidence>
<dbReference type="InterPro" id="IPR040241">
    <property type="entry name" value="TRP_Flc/Pkd2-like"/>
</dbReference>
<feature type="transmembrane region" description="Helical" evidence="8">
    <location>
        <begin position="421"/>
        <end position="446"/>
    </location>
</feature>
<dbReference type="InterPro" id="IPR032800">
    <property type="entry name" value="TRP_N"/>
</dbReference>
<dbReference type="GO" id="GO:0055085">
    <property type="term" value="P:transmembrane transport"/>
    <property type="evidence" value="ECO:0007669"/>
    <property type="project" value="TreeGrafter"/>
</dbReference>
<evidence type="ECO:0000256" key="1">
    <source>
        <dbReference type="ARBA" id="ARBA00004141"/>
    </source>
</evidence>
<feature type="transmembrane region" description="Helical" evidence="8">
    <location>
        <begin position="482"/>
        <end position="502"/>
    </location>
</feature>
<feature type="chain" id="PRO_5001890190" evidence="9">
    <location>
        <begin position="22"/>
        <end position="739"/>
    </location>
</feature>
<keyword evidence="4 9" id="KW-0732">Signal</keyword>
<accession>A0A093Y7Q2</accession>
<protein>
    <submittedName>
        <fullName evidence="11">Flavin carrier protein 2</fullName>
    </submittedName>
</protein>
<evidence type="ECO:0000256" key="8">
    <source>
        <dbReference type="SAM" id="Phobius"/>
    </source>
</evidence>
<evidence type="ECO:0000313" key="11">
    <source>
        <dbReference type="EMBL" id="KFX53478.1"/>
    </source>
</evidence>
<dbReference type="GO" id="GO:0009272">
    <property type="term" value="P:fungal-type cell wall biogenesis"/>
    <property type="evidence" value="ECO:0007669"/>
    <property type="project" value="TreeGrafter"/>
</dbReference>
<feature type="domain" description="ML-like" evidence="10">
    <location>
        <begin position="23"/>
        <end position="164"/>
    </location>
</feature>
<feature type="compositionally biased region" description="Basic and acidic residues" evidence="7">
    <location>
        <begin position="675"/>
        <end position="692"/>
    </location>
</feature>
<dbReference type="Pfam" id="PF06011">
    <property type="entry name" value="TRP"/>
    <property type="match status" value="1"/>
</dbReference>
<evidence type="ECO:0000256" key="7">
    <source>
        <dbReference type="SAM" id="MobiDB-lite"/>
    </source>
</evidence>
<dbReference type="EMBL" id="JPOX01000001">
    <property type="protein sequence ID" value="KFX53478.1"/>
    <property type="molecule type" value="Genomic_DNA"/>
</dbReference>
<keyword evidence="3 8" id="KW-0812">Transmembrane</keyword>
<feature type="transmembrane region" description="Helical" evidence="8">
    <location>
        <begin position="539"/>
        <end position="558"/>
    </location>
</feature>